<accession>A0A9W9HN22</accession>
<feature type="region of interest" description="Disordered" evidence="6">
    <location>
        <begin position="1"/>
        <end position="23"/>
    </location>
</feature>
<dbReference type="InterPro" id="IPR051383">
    <property type="entry name" value="COX19"/>
</dbReference>
<feature type="compositionally biased region" description="Polar residues" evidence="6">
    <location>
        <begin position="36"/>
        <end position="47"/>
    </location>
</feature>
<reference evidence="7" key="2">
    <citation type="journal article" date="2023" name="IMA Fungus">
        <title>Comparative genomic study of the Penicillium genus elucidates a diverse pangenome and 15 lateral gene transfer events.</title>
        <authorList>
            <person name="Petersen C."/>
            <person name="Sorensen T."/>
            <person name="Nielsen M.R."/>
            <person name="Sondergaard T.E."/>
            <person name="Sorensen J.L."/>
            <person name="Fitzpatrick D.A."/>
            <person name="Frisvad J.C."/>
            <person name="Nielsen K.L."/>
        </authorList>
    </citation>
    <scope>NUCLEOTIDE SEQUENCE</scope>
    <source>
        <strain evidence="7">IBT 21917</strain>
    </source>
</reference>
<sequence>KGSPDRRENEFRGPRRRFGQLQAHAVNQSVGASLSTMKVSHSSNPTFRQPEPPTPRIHPDIVRLLGECKHIISGYLKCIKLNKGTNDEACRKLAKDYLTCRMDKNLMAPDNFKNLGLVFNEDQEKNQNPTADPTKGTEKNN</sequence>
<dbReference type="EMBL" id="JAPQKO010000008">
    <property type="protein sequence ID" value="KAJ5151939.1"/>
    <property type="molecule type" value="Genomic_DNA"/>
</dbReference>
<gene>
    <name evidence="7" type="ORF">N7492_010234</name>
</gene>
<comment type="similarity">
    <text evidence="5">Belongs to the COX19 family.</text>
</comment>
<reference evidence="7" key="1">
    <citation type="submission" date="2022-11" db="EMBL/GenBank/DDBJ databases">
        <authorList>
            <person name="Petersen C."/>
        </authorList>
    </citation>
    <scope>NUCLEOTIDE SEQUENCE</scope>
    <source>
        <strain evidence="7">IBT 21917</strain>
    </source>
</reference>
<dbReference type="PROSITE" id="PS51808">
    <property type="entry name" value="CHCH"/>
    <property type="match status" value="1"/>
</dbReference>
<proteinExistence type="inferred from homology"/>
<evidence type="ECO:0008006" key="9">
    <source>
        <dbReference type="Google" id="ProtNLM"/>
    </source>
</evidence>
<feature type="region of interest" description="Disordered" evidence="6">
    <location>
        <begin position="36"/>
        <end position="55"/>
    </location>
</feature>
<evidence type="ECO:0000256" key="2">
    <source>
        <dbReference type="ARBA" id="ARBA00022490"/>
    </source>
</evidence>
<comment type="caution">
    <text evidence="7">The sequence shown here is derived from an EMBL/GenBank/DDBJ whole genome shotgun (WGS) entry which is preliminary data.</text>
</comment>
<evidence type="ECO:0000256" key="6">
    <source>
        <dbReference type="SAM" id="MobiDB-lite"/>
    </source>
</evidence>
<dbReference type="AlphaFoldDB" id="A0A9W9HN22"/>
<dbReference type="PANTHER" id="PTHR21107:SF2">
    <property type="entry name" value="CYTOCHROME C OXIDASE ASSEMBLY PROTEIN COX19"/>
    <property type="match status" value="1"/>
</dbReference>
<dbReference type="GO" id="GO:0005758">
    <property type="term" value="C:mitochondrial intermembrane space"/>
    <property type="evidence" value="ECO:0007669"/>
    <property type="project" value="TreeGrafter"/>
</dbReference>
<evidence type="ECO:0000256" key="1">
    <source>
        <dbReference type="ARBA" id="ARBA00004496"/>
    </source>
</evidence>
<keyword evidence="3" id="KW-1015">Disulfide bond</keyword>
<comment type="function">
    <text evidence="4">Required for the assembly of mitochondrial cytochrome c oxidase.</text>
</comment>
<keyword evidence="2" id="KW-0963">Cytoplasm</keyword>
<dbReference type="PANTHER" id="PTHR21107">
    <property type="entry name" value="CYTOCHROME C OXIDASE ASSEMBLY PROTEIN COX19"/>
    <property type="match status" value="1"/>
</dbReference>
<comment type="subcellular location">
    <subcellularLocation>
        <location evidence="1">Cytoplasm</location>
    </subcellularLocation>
</comment>
<organism evidence="7 8">
    <name type="scientific">Penicillium capsulatum</name>
    <dbReference type="NCBI Taxonomy" id="69766"/>
    <lineage>
        <taxon>Eukaryota</taxon>
        <taxon>Fungi</taxon>
        <taxon>Dikarya</taxon>
        <taxon>Ascomycota</taxon>
        <taxon>Pezizomycotina</taxon>
        <taxon>Eurotiomycetes</taxon>
        <taxon>Eurotiomycetidae</taxon>
        <taxon>Eurotiales</taxon>
        <taxon>Aspergillaceae</taxon>
        <taxon>Penicillium</taxon>
    </lineage>
</organism>
<feature type="region of interest" description="Disordered" evidence="6">
    <location>
        <begin position="118"/>
        <end position="141"/>
    </location>
</feature>
<evidence type="ECO:0000313" key="8">
    <source>
        <dbReference type="Proteomes" id="UP001146351"/>
    </source>
</evidence>
<evidence type="ECO:0000256" key="5">
    <source>
        <dbReference type="ARBA" id="ARBA00038223"/>
    </source>
</evidence>
<dbReference type="Proteomes" id="UP001146351">
    <property type="component" value="Unassembled WGS sequence"/>
</dbReference>
<evidence type="ECO:0000313" key="7">
    <source>
        <dbReference type="EMBL" id="KAJ5151939.1"/>
    </source>
</evidence>
<dbReference type="GO" id="GO:0033617">
    <property type="term" value="P:mitochondrial respiratory chain complex IV assembly"/>
    <property type="evidence" value="ECO:0007669"/>
    <property type="project" value="TreeGrafter"/>
</dbReference>
<feature type="non-terminal residue" evidence="7">
    <location>
        <position position="141"/>
    </location>
</feature>
<protein>
    <recommendedName>
        <fullName evidence="9">Cytochrome c oxidase assembly protein COX19</fullName>
    </recommendedName>
</protein>
<keyword evidence="8" id="KW-1185">Reference proteome</keyword>
<name>A0A9W9HN22_9EURO</name>
<feature type="compositionally biased region" description="Basic and acidic residues" evidence="6">
    <location>
        <begin position="1"/>
        <end position="13"/>
    </location>
</feature>
<dbReference type="OrthoDB" id="268594at2759"/>
<evidence type="ECO:0000256" key="4">
    <source>
        <dbReference type="ARBA" id="ARBA00037279"/>
    </source>
</evidence>
<evidence type="ECO:0000256" key="3">
    <source>
        <dbReference type="ARBA" id="ARBA00023157"/>
    </source>
</evidence>